<dbReference type="EMBL" id="JAFBCY010000003">
    <property type="protein sequence ID" value="MBM7852519.1"/>
    <property type="molecule type" value="Genomic_DNA"/>
</dbReference>
<accession>A0A9W6MSV3</accession>
<reference evidence="3 4" key="2">
    <citation type="submission" date="2021-01" db="EMBL/GenBank/DDBJ databases">
        <title>Genomic Encyclopedia of Type Strains, Phase IV (KMG-IV): sequencing the most valuable type-strain genomes for metagenomic binning, comparative biology and taxonomic classification.</title>
        <authorList>
            <person name="Goeker M."/>
        </authorList>
    </citation>
    <scope>NUCLEOTIDE SEQUENCE [LARGE SCALE GENOMIC DNA]</scope>
    <source>
        <strain evidence="3 4">DSM 6130</strain>
    </source>
</reference>
<evidence type="ECO:0000313" key="2">
    <source>
        <dbReference type="EMBL" id="GLK56728.1"/>
    </source>
</evidence>
<dbReference type="Proteomes" id="UP001143400">
    <property type="component" value="Unassembled WGS sequence"/>
</dbReference>
<reference evidence="2" key="1">
    <citation type="journal article" date="2014" name="Int. J. Syst. Evol. Microbiol.">
        <title>Complete genome sequence of Corynebacterium casei LMG S-19264T (=DSM 44701T), isolated from a smear-ripened cheese.</title>
        <authorList>
            <consortium name="US DOE Joint Genome Institute (JGI-PGF)"/>
            <person name="Walter F."/>
            <person name="Albersmeier A."/>
            <person name="Kalinowski J."/>
            <person name="Ruckert C."/>
        </authorList>
    </citation>
    <scope>NUCLEOTIDE SEQUENCE</scope>
    <source>
        <strain evidence="2">VKM B-1606</strain>
    </source>
</reference>
<dbReference type="RefSeq" id="WP_204950904.1">
    <property type="nucleotide sequence ID" value="NZ_BSFF01000003.1"/>
</dbReference>
<evidence type="ECO:0000256" key="1">
    <source>
        <dbReference type="SAM" id="SignalP"/>
    </source>
</evidence>
<name>A0A9W6MSV3_9HYPH</name>
<dbReference type="Proteomes" id="UP000758856">
    <property type="component" value="Unassembled WGS sequence"/>
</dbReference>
<feature type="chain" id="PRO_5040946630" evidence="1">
    <location>
        <begin position="21"/>
        <end position="121"/>
    </location>
</feature>
<organism evidence="2 5">
    <name type="scientific">Methylopila capsulata</name>
    <dbReference type="NCBI Taxonomy" id="61654"/>
    <lineage>
        <taxon>Bacteria</taxon>
        <taxon>Pseudomonadati</taxon>
        <taxon>Pseudomonadota</taxon>
        <taxon>Alphaproteobacteria</taxon>
        <taxon>Hyphomicrobiales</taxon>
        <taxon>Methylopilaceae</taxon>
        <taxon>Methylopila</taxon>
    </lineage>
</organism>
<dbReference type="AlphaFoldDB" id="A0A9W6MSV3"/>
<evidence type="ECO:0000313" key="4">
    <source>
        <dbReference type="Proteomes" id="UP000758856"/>
    </source>
</evidence>
<gene>
    <name evidence="2" type="ORF">GCM10008170_27470</name>
    <name evidence="3" type="ORF">JOD31_002761</name>
</gene>
<sequence length="121" mass="11593">MTRVSRLFRALALVAAYLLAVEGVVASAAASAHAGRMASVDGLAALCGAGPASTEDPAALCACDDLCRLPPSAVLGAASPAVGALATTSSGVSDVGVASAIPGAPRRMGMARGPPAPARPA</sequence>
<reference evidence="2" key="3">
    <citation type="submission" date="2023-01" db="EMBL/GenBank/DDBJ databases">
        <authorList>
            <person name="Sun Q."/>
            <person name="Evtushenko L."/>
        </authorList>
    </citation>
    <scope>NUCLEOTIDE SEQUENCE</scope>
    <source>
        <strain evidence="2">VKM B-1606</strain>
    </source>
</reference>
<keyword evidence="4" id="KW-1185">Reference proteome</keyword>
<comment type="caution">
    <text evidence="2">The sequence shown here is derived from an EMBL/GenBank/DDBJ whole genome shotgun (WGS) entry which is preliminary data.</text>
</comment>
<evidence type="ECO:0000313" key="5">
    <source>
        <dbReference type="Proteomes" id="UP001143400"/>
    </source>
</evidence>
<proteinExistence type="predicted"/>
<evidence type="ECO:0000313" key="3">
    <source>
        <dbReference type="EMBL" id="MBM7852519.1"/>
    </source>
</evidence>
<dbReference type="EMBL" id="BSFF01000003">
    <property type="protein sequence ID" value="GLK56728.1"/>
    <property type="molecule type" value="Genomic_DNA"/>
</dbReference>
<keyword evidence="1" id="KW-0732">Signal</keyword>
<feature type="signal peptide" evidence="1">
    <location>
        <begin position="1"/>
        <end position="20"/>
    </location>
</feature>
<protein>
    <submittedName>
        <fullName evidence="2">Uncharacterized protein</fullName>
    </submittedName>
</protein>